<evidence type="ECO:0000313" key="1">
    <source>
        <dbReference type="EMBL" id="OCB57645.1"/>
    </source>
</evidence>
<name>A0A1B9DA61_MYCMA</name>
<dbReference type="RefSeq" id="WP_065480352.1">
    <property type="nucleotide sequence ID" value="NZ_MBEE01000080.1"/>
</dbReference>
<reference evidence="1 2" key="1">
    <citation type="submission" date="2016-06" db="EMBL/GenBank/DDBJ databases">
        <authorList>
            <person name="Kjaerup R.B."/>
            <person name="Dalgaard T.S."/>
            <person name="Juul-Madsen H.R."/>
        </authorList>
    </citation>
    <scope>NUCLEOTIDE SEQUENCE [LARGE SCALE GENOMIC DNA]</scope>
    <source>
        <strain evidence="1 2">E3012</strain>
    </source>
</reference>
<dbReference type="EMBL" id="MBEE01000080">
    <property type="protein sequence ID" value="OCB57645.1"/>
    <property type="molecule type" value="Genomic_DNA"/>
</dbReference>
<dbReference type="Pfam" id="PF02924">
    <property type="entry name" value="HDPD"/>
    <property type="match status" value="1"/>
</dbReference>
<organism evidence="1 2">
    <name type="scientific">Mycobacterium malmoense</name>
    <dbReference type="NCBI Taxonomy" id="1780"/>
    <lineage>
        <taxon>Bacteria</taxon>
        <taxon>Bacillati</taxon>
        <taxon>Actinomycetota</taxon>
        <taxon>Actinomycetes</taxon>
        <taxon>Mycobacteriales</taxon>
        <taxon>Mycobacteriaceae</taxon>
        <taxon>Mycobacterium</taxon>
    </lineage>
</organism>
<accession>A0A1B9DA61</accession>
<dbReference type="InterPro" id="IPR004195">
    <property type="entry name" value="Head_decoration_D"/>
</dbReference>
<evidence type="ECO:0000313" key="2">
    <source>
        <dbReference type="Proteomes" id="UP000092683"/>
    </source>
</evidence>
<proteinExistence type="predicted"/>
<comment type="caution">
    <text evidence="1">The sequence shown here is derived from an EMBL/GenBank/DDBJ whole genome shotgun (WGS) entry which is preliminary data.</text>
</comment>
<dbReference type="OrthoDB" id="5197973at2"/>
<dbReference type="AlphaFoldDB" id="A0A1B9DA61"/>
<dbReference type="Proteomes" id="UP000092683">
    <property type="component" value="Unassembled WGS sequence"/>
</dbReference>
<gene>
    <name evidence="1" type="ORF">A5677_16910</name>
</gene>
<evidence type="ECO:0008006" key="3">
    <source>
        <dbReference type="Google" id="ProtNLM"/>
    </source>
</evidence>
<sequence>MSTDISLQSTSYQVGDRRWLLAEPDVKLNVTLDPSKFTAGTHYPDGYLPSGTVVGIVTSGGLAGPYDDTASDGTQTAYGITYGDARFVRPDGTTAAKVGISVVVYDAVVSAGKLPFQSGKGSIDANGKADLKNIRFEA</sequence>
<protein>
    <recommendedName>
        <fullName evidence="3">K structural protein</fullName>
    </recommendedName>
</protein>